<dbReference type="SMART" id="SM00382">
    <property type="entry name" value="AAA"/>
    <property type="match status" value="1"/>
</dbReference>
<keyword evidence="4 9" id="KW-0238">DNA-binding</keyword>
<dbReference type="Gene3D" id="3.40.50.300">
    <property type="entry name" value="P-loop containing nucleotide triphosphate hydrolases"/>
    <property type="match status" value="1"/>
</dbReference>
<protein>
    <submittedName>
        <fullName evidence="9">Response regulator with CheY-like receiver, AAA-type ATPase, and DNA-binding domains</fullName>
    </submittedName>
</protein>
<dbReference type="PROSITE" id="PS00676">
    <property type="entry name" value="SIGMA54_INTERACT_2"/>
    <property type="match status" value="1"/>
</dbReference>
<dbReference type="Gene3D" id="3.40.50.2300">
    <property type="match status" value="1"/>
</dbReference>
<dbReference type="PANTHER" id="PTHR32071">
    <property type="entry name" value="TRANSCRIPTIONAL REGULATORY PROTEIN"/>
    <property type="match status" value="1"/>
</dbReference>
<dbReference type="SUPFAM" id="SSF52540">
    <property type="entry name" value="P-loop containing nucleoside triphosphate hydrolases"/>
    <property type="match status" value="1"/>
</dbReference>
<dbReference type="InterPro" id="IPR025943">
    <property type="entry name" value="Sigma_54_int_dom_ATP-bd_2"/>
</dbReference>
<keyword evidence="6" id="KW-0597">Phosphoprotein</keyword>
<dbReference type="Gene3D" id="1.10.8.60">
    <property type="match status" value="1"/>
</dbReference>
<accession>I3XUN9</accession>
<dbReference type="Pfam" id="PF00072">
    <property type="entry name" value="Response_reg"/>
    <property type="match status" value="1"/>
</dbReference>
<dbReference type="FunFam" id="3.40.50.300:FF:000006">
    <property type="entry name" value="DNA-binding transcriptional regulator NtrC"/>
    <property type="match status" value="1"/>
</dbReference>
<sequence length="386" mass="43522">MHVAIVEDDINMRKSLEIALGEYEEFKISTYKSALDALKKIDNSIDLIVTDINMPGMDGIEFIKKLDGKYDVIVITGNATLSRAIESVRLGVKDFLTKPFEIETLVEAIKRHDKIRTKVKDSIDQNKGIKEDASDFIGTSPALDKALLMARKAAKTDVSVLLLGESGVGKELFANYVHKNSPRAKHAFVALNMAAIPENLLESELFGYEKGAFTDATSEKKGYFEVANGGTLFLDEIGEMPMILQAKLLRVIQERVMVRVGGTKEIPIDVRIVSATNADIQKSIQEGRFREDLYYRLNTIPIEIPPLRERKEEIIPICDVILERVIQKYGLQKRYFSEEAIESLMCYRWPGNIRELISVVERAVILSDAQAISKEDLFLESRKSFQ</sequence>
<dbReference type="InterPro" id="IPR001789">
    <property type="entry name" value="Sig_transdc_resp-reg_receiver"/>
</dbReference>
<dbReference type="SUPFAM" id="SSF52172">
    <property type="entry name" value="CheY-like"/>
    <property type="match status" value="1"/>
</dbReference>
<dbReference type="InterPro" id="IPR025662">
    <property type="entry name" value="Sigma_54_int_dom_ATP-bd_1"/>
</dbReference>
<feature type="domain" description="Response regulatory" evidence="8">
    <location>
        <begin position="2"/>
        <end position="113"/>
    </location>
</feature>
<keyword evidence="10" id="KW-1185">Reference proteome</keyword>
<dbReference type="GO" id="GO:0000160">
    <property type="term" value="P:phosphorelay signal transduction system"/>
    <property type="evidence" value="ECO:0007669"/>
    <property type="project" value="InterPro"/>
</dbReference>
<dbReference type="PANTHER" id="PTHR32071:SF21">
    <property type="entry name" value="TRANSCRIPTIONAL REGULATORY PROTEIN FLGR"/>
    <property type="match status" value="1"/>
</dbReference>
<dbReference type="GO" id="GO:0006355">
    <property type="term" value="P:regulation of DNA-templated transcription"/>
    <property type="evidence" value="ECO:0007669"/>
    <property type="project" value="InterPro"/>
</dbReference>
<dbReference type="PROSITE" id="PS00675">
    <property type="entry name" value="SIGMA54_INTERACT_1"/>
    <property type="match status" value="1"/>
</dbReference>
<dbReference type="EMBL" id="CP003333">
    <property type="protein sequence ID" value="AFL67663.1"/>
    <property type="molecule type" value="Genomic_DNA"/>
</dbReference>
<dbReference type="GO" id="GO:0005524">
    <property type="term" value="F:ATP binding"/>
    <property type="evidence" value="ECO:0007669"/>
    <property type="project" value="UniProtKB-KW"/>
</dbReference>
<dbReference type="PATRIC" id="fig|760154.4.peg.337"/>
<keyword evidence="5" id="KW-0804">Transcription</keyword>
<evidence type="ECO:0000313" key="10">
    <source>
        <dbReference type="Proteomes" id="UP000006176"/>
    </source>
</evidence>
<proteinExistence type="predicted"/>
<evidence type="ECO:0000256" key="5">
    <source>
        <dbReference type="ARBA" id="ARBA00023163"/>
    </source>
</evidence>
<dbReference type="AlphaFoldDB" id="I3XUN9"/>
<feature type="modified residue" description="4-aspartylphosphate" evidence="6">
    <location>
        <position position="51"/>
    </location>
</feature>
<evidence type="ECO:0000259" key="7">
    <source>
        <dbReference type="PROSITE" id="PS50045"/>
    </source>
</evidence>
<evidence type="ECO:0000256" key="3">
    <source>
        <dbReference type="ARBA" id="ARBA00023015"/>
    </source>
</evidence>
<dbReference type="STRING" id="760154.Sulba_0337"/>
<dbReference type="InterPro" id="IPR011006">
    <property type="entry name" value="CheY-like_superfamily"/>
</dbReference>
<dbReference type="HOGENOM" id="CLU_000445_0_6_7"/>
<dbReference type="PROSITE" id="PS50110">
    <property type="entry name" value="RESPONSE_REGULATORY"/>
    <property type="match status" value="1"/>
</dbReference>
<dbReference type="Proteomes" id="UP000006176">
    <property type="component" value="Chromosome"/>
</dbReference>
<dbReference type="CDD" id="cd00009">
    <property type="entry name" value="AAA"/>
    <property type="match status" value="1"/>
</dbReference>
<dbReference type="InterPro" id="IPR058031">
    <property type="entry name" value="AAA_lid_NorR"/>
</dbReference>
<dbReference type="OrthoDB" id="9814761at2"/>
<dbReference type="Pfam" id="PF00158">
    <property type="entry name" value="Sigma54_activat"/>
    <property type="match status" value="1"/>
</dbReference>
<keyword evidence="1" id="KW-0547">Nucleotide-binding</keyword>
<evidence type="ECO:0000256" key="2">
    <source>
        <dbReference type="ARBA" id="ARBA00022840"/>
    </source>
</evidence>
<dbReference type="InterPro" id="IPR003593">
    <property type="entry name" value="AAA+_ATPase"/>
</dbReference>
<dbReference type="eggNOG" id="COG2204">
    <property type="taxonomic scope" value="Bacteria"/>
</dbReference>
<evidence type="ECO:0000259" key="8">
    <source>
        <dbReference type="PROSITE" id="PS50110"/>
    </source>
</evidence>
<keyword evidence="3" id="KW-0805">Transcription regulation</keyword>
<dbReference type="GO" id="GO:0003677">
    <property type="term" value="F:DNA binding"/>
    <property type="evidence" value="ECO:0007669"/>
    <property type="project" value="UniProtKB-KW"/>
</dbReference>
<evidence type="ECO:0000256" key="1">
    <source>
        <dbReference type="ARBA" id="ARBA00022741"/>
    </source>
</evidence>
<reference evidence="9 10" key="1">
    <citation type="submission" date="2012-06" db="EMBL/GenBank/DDBJ databases">
        <title>Complete sequence of Sulfurospirillum barnesii SES-3.</title>
        <authorList>
            <consortium name="US DOE Joint Genome Institute"/>
            <person name="Lucas S."/>
            <person name="Han J."/>
            <person name="Lapidus A."/>
            <person name="Cheng J.-F."/>
            <person name="Goodwin L."/>
            <person name="Pitluck S."/>
            <person name="Peters L."/>
            <person name="Ovchinnikova G."/>
            <person name="Lu M."/>
            <person name="Detter J.C."/>
            <person name="Han C."/>
            <person name="Tapia R."/>
            <person name="Land M."/>
            <person name="Hauser L."/>
            <person name="Kyrpides N."/>
            <person name="Ivanova N."/>
            <person name="Pagani I."/>
            <person name="Stolz J."/>
            <person name="Arkin A."/>
            <person name="Dehal P."/>
            <person name="Oremland R."/>
            <person name="Saltikov C."/>
            <person name="Basu P."/>
            <person name="Hollibaugh J."/>
            <person name="Newman D."/>
            <person name="Stolyar S."/>
            <person name="Hazen T."/>
            <person name="Woyke T."/>
        </authorList>
    </citation>
    <scope>NUCLEOTIDE SEQUENCE [LARGE SCALE GENOMIC DNA]</scope>
    <source>
        <strain evidence="10">ATCC 700032 / DSM 10660 / SES-3</strain>
    </source>
</reference>
<dbReference type="KEGG" id="sba:Sulba_0337"/>
<gene>
    <name evidence="9" type="ordered locus">Sulba_0337</name>
</gene>
<evidence type="ECO:0000313" key="9">
    <source>
        <dbReference type="EMBL" id="AFL67663.1"/>
    </source>
</evidence>
<evidence type="ECO:0000256" key="4">
    <source>
        <dbReference type="ARBA" id="ARBA00023125"/>
    </source>
</evidence>
<feature type="domain" description="Sigma-54 factor interaction" evidence="7">
    <location>
        <begin position="136"/>
        <end position="365"/>
    </location>
</feature>
<organism evidence="9 10">
    <name type="scientific">Sulfurospirillum barnesii (strain ATCC 700032 / DSM 10660 / SES-3)</name>
    <dbReference type="NCBI Taxonomy" id="760154"/>
    <lineage>
        <taxon>Bacteria</taxon>
        <taxon>Pseudomonadati</taxon>
        <taxon>Campylobacterota</taxon>
        <taxon>Epsilonproteobacteria</taxon>
        <taxon>Campylobacterales</taxon>
        <taxon>Sulfurospirillaceae</taxon>
        <taxon>Sulfurospirillum</taxon>
    </lineage>
</organism>
<evidence type="ECO:0000256" key="6">
    <source>
        <dbReference type="PROSITE-ProRule" id="PRU00169"/>
    </source>
</evidence>
<dbReference type="Pfam" id="PF25601">
    <property type="entry name" value="AAA_lid_14"/>
    <property type="match status" value="1"/>
</dbReference>
<dbReference type="PROSITE" id="PS50045">
    <property type="entry name" value="SIGMA54_INTERACT_4"/>
    <property type="match status" value="1"/>
</dbReference>
<dbReference type="InterPro" id="IPR002078">
    <property type="entry name" value="Sigma_54_int"/>
</dbReference>
<dbReference type="InterPro" id="IPR027417">
    <property type="entry name" value="P-loop_NTPase"/>
</dbReference>
<keyword evidence="2" id="KW-0067">ATP-binding</keyword>
<dbReference type="SMART" id="SM00448">
    <property type="entry name" value="REC"/>
    <property type="match status" value="1"/>
</dbReference>
<name>I3XUN9_SULBS</name>
<dbReference type="RefSeq" id="WP_014768544.1">
    <property type="nucleotide sequence ID" value="NC_018002.1"/>
</dbReference>